<proteinExistence type="predicted"/>
<feature type="signal peptide" evidence="2">
    <location>
        <begin position="1"/>
        <end position="23"/>
    </location>
</feature>
<dbReference type="RefSeq" id="WP_099151563.1">
    <property type="nucleotide sequence ID" value="NZ_PDUD01000023.1"/>
</dbReference>
<evidence type="ECO:0000313" key="5">
    <source>
        <dbReference type="Proteomes" id="UP000223913"/>
    </source>
</evidence>
<comment type="caution">
    <text evidence="4">The sequence shown here is derived from an EMBL/GenBank/DDBJ whole genome shotgun (WGS) entry which is preliminary data.</text>
</comment>
<keyword evidence="5" id="KW-1185">Reference proteome</keyword>
<evidence type="ECO:0000256" key="1">
    <source>
        <dbReference type="ARBA" id="ARBA00022729"/>
    </source>
</evidence>
<sequence length="174" mass="18648">MKAKLFKLAFAIVFCFGCASVSAQSLIKANPFGLAFGVLNASYEKFVSENASFTLRANFYSRKLAGVRFTGFGAGGGYRFYLSNSERPKGLYVGPIANIATISTDDDDVSSYALITIGGVIGYQLRLSDRFYLDFNVGPTYGIITGKGIDDDFDAFGAGTLPTITIATVGYLLN</sequence>
<dbReference type="OrthoDB" id="945117at2"/>
<feature type="domain" description="Outer membrane protein beta-barrel" evidence="3">
    <location>
        <begin position="12"/>
        <end position="158"/>
    </location>
</feature>
<name>A0A2D0N9G7_FLAN2</name>
<organism evidence="4 5">
    <name type="scientific">Flavilitoribacter nigricans (strain ATCC 23147 / DSM 23189 / NBRC 102662 / NCIMB 1420 / SS-2)</name>
    <name type="common">Lewinella nigricans</name>
    <dbReference type="NCBI Taxonomy" id="1122177"/>
    <lineage>
        <taxon>Bacteria</taxon>
        <taxon>Pseudomonadati</taxon>
        <taxon>Bacteroidota</taxon>
        <taxon>Saprospiria</taxon>
        <taxon>Saprospirales</taxon>
        <taxon>Lewinellaceae</taxon>
        <taxon>Flavilitoribacter</taxon>
    </lineage>
</organism>
<evidence type="ECO:0000256" key="2">
    <source>
        <dbReference type="SAM" id="SignalP"/>
    </source>
</evidence>
<keyword evidence="1 2" id="KW-0732">Signal</keyword>
<dbReference type="InterPro" id="IPR027385">
    <property type="entry name" value="Beta-barrel_OMP"/>
</dbReference>
<evidence type="ECO:0000259" key="3">
    <source>
        <dbReference type="Pfam" id="PF13505"/>
    </source>
</evidence>
<evidence type="ECO:0000313" key="4">
    <source>
        <dbReference type="EMBL" id="PHN05016.1"/>
    </source>
</evidence>
<gene>
    <name evidence="4" type="ORF">CRP01_18485</name>
</gene>
<protein>
    <recommendedName>
        <fullName evidence="3">Outer membrane protein beta-barrel domain-containing protein</fullName>
    </recommendedName>
</protein>
<reference evidence="4 5" key="1">
    <citation type="submission" date="2017-10" db="EMBL/GenBank/DDBJ databases">
        <title>The draft genome sequence of Lewinella nigricans NBRC 102662.</title>
        <authorList>
            <person name="Wang K."/>
        </authorList>
    </citation>
    <scope>NUCLEOTIDE SEQUENCE [LARGE SCALE GENOMIC DNA]</scope>
    <source>
        <strain evidence="4 5">NBRC 102662</strain>
    </source>
</reference>
<feature type="chain" id="PRO_5011976991" description="Outer membrane protein beta-barrel domain-containing protein" evidence="2">
    <location>
        <begin position="24"/>
        <end position="174"/>
    </location>
</feature>
<dbReference type="Proteomes" id="UP000223913">
    <property type="component" value="Unassembled WGS sequence"/>
</dbReference>
<dbReference type="EMBL" id="PDUD01000023">
    <property type="protein sequence ID" value="PHN05016.1"/>
    <property type="molecule type" value="Genomic_DNA"/>
</dbReference>
<dbReference type="Pfam" id="PF13505">
    <property type="entry name" value="OMP_b-brl"/>
    <property type="match status" value="1"/>
</dbReference>
<accession>A0A2D0N9G7</accession>
<dbReference type="AlphaFoldDB" id="A0A2D0N9G7"/>